<feature type="domain" description="Carboxymuconolactone decarboxylase-like" evidence="1">
    <location>
        <begin position="44"/>
        <end position="105"/>
    </location>
</feature>
<sequence>MNETPRLPIRTPADDPRLAEAFAKGLRGPNGEIINIFGALGNHPDMMKRWLVFAGHVMSKNTLSARDRELLILRTGWNCRSRYEWGQHVLIALECQVSAEEIEAVKAGPTHPRWSEWDALLLRAADELHVDFGLSDATWAALVARNSAEQMLDTVATVGQYHLVAMFLNSLRVPLDPGVPDVTFPS</sequence>
<organism evidence="3">
    <name type="scientific">freshwater metagenome</name>
    <dbReference type="NCBI Taxonomy" id="449393"/>
    <lineage>
        <taxon>unclassified sequences</taxon>
        <taxon>metagenomes</taxon>
        <taxon>ecological metagenomes</taxon>
    </lineage>
</organism>
<dbReference type="SUPFAM" id="SSF69118">
    <property type="entry name" value="AhpD-like"/>
    <property type="match status" value="1"/>
</dbReference>
<protein>
    <submittedName>
        <fullName evidence="3">Unannotated protein</fullName>
    </submittedName>
</protein>
<dbReference type="Pfam" id="PF02627">
    <property type="entry name" value="CMD"/>
    <property type="match status" value="1"/>
</dbReference>
<reference evidence="3" key="1">
    <citation type="submission" date="2020-05" db="EMBL/GenBank/DDBJ databases">
        <authorList>
            <person name="Chiriac C."/>
            <person name="Salcher M."/>
            <person name="Ghai R."/>
            <person name="Kavagutti S V."/>
        </authorList>
    </citation>
    <scope>NUCLEOTIDE SEQUENCE</scope>
</reference>
<evidence type="ECO:0000313" key="2">
    <source>
        <dbReference type="EMBL" id="CAB4729799.1"/>
    </source>
</evidence>
<dbReference type="GO" id="GO:0051920">
    <property type="term" value="F:peroxiredoxin activity"/>
    <property type="evidence" value="ECO:0007669"/>
    <property type="project" value="InterPro"/>
</dbReference>
<evidence type="ECO:0000259" key="1">
    <source>
        <dbReference type="Pfam" id="PF02627"/>
    </source>
</evidence>
<dbReference type="AlphaFoldDB" id="A0A6J6YQT8"/>
<dbReference type="PANTHER" id="PTHR34846">
    <property type="entry name" value="4-CARBOXYMUCONOLACTONE DECARBOXYLASE FAMILY PROTEIN (AFU_ORTHOLOGUE AFUA_6G11590)"/>
    <property type="match status" value="1"/>
</dbReference>
<dbReference type="EMBL" id="CAFAAJ010000092">
    <property type="protein sequence ID" value="CAB4809608.1"/>
    <property type="molecule type" value="Genomic_DNA"/>
</dbReference>
<evidence type="ECO:0000313" key="3">
    <source>
        <dbReference type="EMBL" id="CAB4809608.1"/>
    </source>
</evidence>
<accession>A0A6J6YQT8</accession>
<dbReference type="InterPro" id="IPR029032">
    <property type="entry name" value="AhpD-like"/>
</dbReference>
<name>A0A6J6YQT8_9ZZZZ</name>
<dbReference type="EMBL" id="CAEZXX010000226">
    <property type="protein sequence ID" value="CAB4729799.1"/>
    <property type="molecule type" value="Genomic_DNA"/>
</dbReference>
<proteinExistence type="predicted"/>
<dbReference type="InterPro" id="IPR003779">
    <property type="entry name" value="CMD-like"/>
</dbReference>
<dbReference type="Gene3D" id="1.20.1290.10">
    <property type="entry name" value="AhpD-like"/>
    <property type="match status" value="1"/>
</dbReference>
<dbReference type="PANTHER" id="PTHR34846:SF5">
    <property type="entry name" value="CARBOXYMUCONOLACTONE DECARBOXYLASE-LIKE DOMAIN-CONTAINING PROTEIN"/>
    <property type="match status" value="1"/>
</dbReference>
<gene>
    <name evidence="2" type="ORF">UFOPK2602_02268</name>
    <name evidence="3" type="ORF">UFOPK3001_01459</name>
</gene>